<dbReference type="SUPFAM" id="SSF55909">
    <property type="entry name" value="Pentein"/>
    <property type="match status" value="1"/>
</dbReference>
<gene>
    <name evidence="2 3" type="primary">aguA</name>
    <name evidence="3" type="ORF">DCM90_07215</name>
</gene>
<comment type="caution">
    <text evidence="2">Lacks conserved residue(s) required for the propagation of feature annotation.</text>
</comment>
<evidence type="ECO:0000313" key="3">
    <source>
        <dbReference type="EMBL" id="PWF99842.1"/>
    </source>
</evidence>
<dbReference type="HAMAP" id="MF_01841">
    <property type="entry name" value="Agmatine_deimin"/>
    <property type="match status" value="1"/>
</dbReference>
<comment type="catalytic activity">
    <reaction evidence="2">
        <text>agmatine + H2O = N-carbamoylputrescine + NH4(+)</text>
        <dbReference type="Rhea" id="RHEA:18037"/>
        <dbReference type="ChEBI" id="CHEBI:15377"/>
        <dbReference type="ChEBI" id="CHEBI:28938"/>
        <dbReference type="ChEBI" id="CHEBI:58145"/>
        <dbReference type="ChEBI" id="CHEBI:58318"/>
        <dbReference type="EC" id="3.5.3.12"/>
    </reaction>
</comment>
<dbReference type="EC" id="3.5.3.12" evidence="2"/>
<dbReference type="Pfam" id="PF04371">
    <property type="entry name" value="PAD_porph"/>
    <property type="match status" value="1"/>
</dbReference>
<keyword evidence="1 2" id="KW-0378">Hydrolase</keyword>
<evidence type="ECO:0000313" key="4">
    <source>
        <dbReference type="Proteomes" id="UP000245080"/>
    </source>
</evidence>
<comment type="similarity">
    <text evidence="2">Belongs to the agmatine deiminase family.</text>
</comment>
<dbReference type="OrthoDB" id="9808013at2"/>
<comment type="caution">
    <text evidence="3">The sequence shown here is derived from an EMBL/GenBank/DDBJ whole genome shotgun (WGS) entry which is preliminary data.</text>
</comment>
<dbReference type="NCBIfam" id="NF010070">
    <property type="entry name" value="PRK13551.1"/>
    <property type="match status" value="1"/>
</dbReference>
<dbReference type="Proteomes" id="UP000245080">
    <property type="component" value="Unassembled WGS sequence"/>
</dbReference>
<name>A0A2V1MYJ9_9LACO</name>
<protein>
    <recommendedName>
        <fullName evidence="2">Putative agmatine deiminase</fullName>
        <ecNumber evidence="2">3.5.3.12</ecNumber>
    </recommendedName>
    <alternativeName>
        <fullName evidence="2">Agmatine iminohydrolase</fullName>
    </alternativeName>
</protein>
<sequence length="363" mass="41208">MEISASTPTKDGFYMVPEWAKHQGAYMMWPERPDNWREGGKPAQRVITEIANKLVDFEPVTMLVSRAQYEHAYQALSNQVRVVEMSYNDAWIRDMAPTFLLNQLGIRRGIDWRFNAWGGLVDGLYFPWDQDDLVAQKICALEQLDFYKLQHFVLEGCSYTTDGEGTLIVTEEVLLSEGRNGEMTKDEIEEVLKTYLNVTKIIWLQEGFFMDETNGDIDNMVSFIRPGEVALTWSDDQNDPQTRISRAAEKVLQSATDAMGRPFKIHRLTVPTPLYATAEESEGVDPVNGLLPRYPGDRLTATYVNAYLANGAVFVPTFKEPQDEQALQQYQAFYPDRQIIPIYSRELLLGGGSIHSVIAGLPE</sequence>
<keyword evidence="4" id="KW-1185">Reference proteome</keyword>
<organism evidence="3 4">
    <name type="scientific">Levilactobacillus bambusae</name>
    <dbReference type="NCBI Taxonomy" id="2024736"/>
    <lineage>
        <taxon>Bacteria</taxon>
        <taxon>Bacillati</taxon>
        <taxon>Bacillota</taxon>
        <taxon>Bacilli</taxon>
        <taxon>Lactobacillales</taxon>
        <taxon>Lactobacillaceae</taxon>
        <taxon>Levilactobacillus</taxon>
    </lineage>
</organism>
<dbReference type="InterPro" id="IPR017754">
    <property type="entry name" value="Agmatine_deiminase"/>
</dbReference>
<evidence type="ECO:0000256" key="1">
    <source>
        <dbReference type="ARBA" id="ARBA00022801"/>
    </source>
</evidence>
<proteinExistence type="inferred from homology"/>
<dbReference type="GO" id="GO:0009446">
    <property type="term" value="P:putrescine biosynthetic process"/>
    <property type="evidence" value="ECO:0007669"/>
    <property type="project" value="InterPro"/>
</dbReference>
<dbReference type="GO" id="GO:0004668">
    <property type="term" value="F:protein-arginine deiminase activity"/>
    <property type="evidence" value="ECO:0007669"/>
    <property type="project" value="InterPro"/>
</dbReference>
<dbReference type="Gene3D" id="3.75.10.10">
    <property type="entry name" value="L-arginine/glycine Amidinotransferase, Chain A"/>
    <property type="match status" value="1"/>
</dbReference>
<evidence type="ECO:0000256" key="2">
    <source>
        <dbReference type="HAMAP-Rule" id="MF_01841"/>
    </source>
</evidence>
<dbReference type="AlphaFoldDB" id="A0A2V1MYJ9"/>
<dbReference type="PANTHER" id="PTHR31377:SF0">
    <property type="entry name" value="AGMATINE DEIMINASE-RELATED"/>
    <property type="match status" value="1"/>
</dbReference>
<dbReference type="NCBIfam" id="TIGR03380">
    <property type="entry name" value="agmatine_aguA"/>
    <property type="match status" value="1"/>
</dbReference>
<dbReference type="RefSeq" id="WP_109250696.1">
    <property type="nucleotide sequence ID" value="NZ_QCXQ01000003.1"/>
</dbReference>
<dbReference type="InterPro" id="IPR007466">
    <property type="entry name" value="Peptidyl-Arg-deiminase_porph"/>
</dbReference>
<dbReference type="EMBL" id="QCXQ01000003">
    <property type="protein sequence ID" value="PWF99842.1"/>
    <property type="molecule type" value="Genomic_DNA"/>
</dbReference>
<reference evidence="3 4" key="1">
    <citation type="journal article" date="2018" name="Int. J. Syst. Evol. Microbiol.">
        <title>Lactobacillus bambusae sp. nov., isolated from a traditional fermented Ma-bamboo shoots of Taiwan.</title>
        <authorList>
            <person name="Wang L.-T."/>
        </authorList>
    </citation>
    <scope>NUCLEOTIDE SEQUENCE [LARGE SCALE GENOMIC DNA]</scope>
    <source>
        <strain evidence="3 4">BS-W1</strain>
    </source>
</reference>
<dbReference type="PANTHER" id="PTHR31377">
    <property type="entry name" value="AGMATINE DEIMINASE-RELATED"/>
    <property type="match status" value="1"/>
</dbReference>
<dbReference type="GO" id="GO:0047632">
    <property type="term" value="F:agmatine deiminase activity"/>
    <property type="evidence" value="ECO:0007669"/>
    <property type="project" value="UniProtKB-UniRule"/>
</dbReference>
<accession>A0A2V1MYJ9</accession>